<evidence type="ECO:0000313" key="1">
    <source>
        <dbReference type="EMBL" id="GHH14967.1"/>
    </source>
</evidence>
<keyword evidence="2" id="KW-1185">Reference proteome</keyword>
<sequence length="52" mass="5896">MAIALKVEPGKPFVYYYGSAWDEGVGGPCTRGEWDRYTLTAPVDFRVPTDRR</sequence>
<reference evidence="2" key="1">
    <citation type="journal article" date="2019" name="Int. J. Syst. Evol. Microbiol.">
        <title>The Global Catalogue of Microorganisms (GCM) 10K type strain sequencing project: providing services to taxonomists for standard genome sequencing and annotation.</title>
        <authorList>
            <consortium name="The Broad Institute Genomics Platform"/>
            <consortium name="The Broad Institute Genome Sequencing Center for Infectious Disease"/>
            <person name="Wu L."/>
            <person name="Ma J."/>
        </authorList>
    </citation>
    <scope>NUCLEOTIDE SEQUENCE [LARGE SCALE GENOMIC DNA]</scope>
    <source>
        <strain evidence="2">CGMCC 1.8957</strain>
    </source>
</reference>
<organism evidence="1 2">
    <name type="scientific">Sphingomonas glacialis</name>
    <dbReference type="NCBI Taxonomy" id="658225"/>
    <lineage>
        <taxon>Bacteria</taxon>
        <taxon>Pseudomonadati</taxon>
        <taxon>Pseudomonadota</taxon>
        <taxon>Alphaproteobacteria</taxon>
        <taxon>Sphingomonadales</taxon>
        <taxon>Sphingomonadaceae</taxon>
        <taxon>Sphingomonas</taxon>
    </lineage>
</organism>
<protein>
    <submittedName>
        <fullName evidence="1">Uncharacterized protein</fullName>
    </submittedName>
</protein>
<dbReference type="RefSeq" id="WP_229839367.1">
    <property type="nucleotide sequence ID" value="NZ_BNAQ01000002.1"/>
</dbReference>
<accession>A0ABQ3LGS7</accession>
<evidence type="ECO:0000313" key="2">
    <source>
        <dbReference type="Proteomes" id="UP000652430"/>
    </source>
</evidence>
<proteinExistence type="predicted"/>
<gene>
    <name evidence="1" type="ORF">GCM10008023_17240</name>
</gene>
<comment type="caution">
    <text evidence="1">The sequence shown here is derived from an EMBL/GenBank/DDBJ whole genome shotgun (WGS) entry which is preliminary data.</text>
</comment>
<dbReference type="Proteomes" id="UP000652430">
    <property type="component" value="Unassembled WGS sequence"/>
</dbReference>
<name>A0ABQ3LGS7_9SPHN</name>
<dbReference type="EMBL" id="BNAQ01000002">
    <property type="protein sequence ID" value="GHH14967.1"/>
    <property type="molecule type" value="Genomic_DNA"/>
</dbReference>